<protein>
    <submittedName>
        <fullName evidence="3">Bifunctional 3-(3-hydroxy-phenyl)propionate/3-hydroxycinnamic acid hydroxylase</fullName>
    </submittedName>
</protein>
<feature type="domain" description="FAD-binding" evidence="2">
    <location>
        <begin position="16"/>
        <end position="355"/>
    </location>
</feature>
<dbReference type="PANTHER" id="PTHR43476:SF3">
    <property type="entry name" value="FAD-BINDING MONOOXYGENASE"/>
    <property type="match status" value="1"/>
</dbReference>
<dbReference type="Proteomes" id="UP000664109">
    <property type="component" value="Unassembled WGS sequence"/>
</dbReference>
<name>A0ABS2UNS0_9ACTN</name>
<dbReference type="Gene3D" id="3.50.50.60">
    <property type="entry name" value="FAD/NAD(P)-binding domain"/>
    <property type="match status" value="1"/>
</dbReference>
<dbReference type="InterPro" id="IPR050631">
    <property type="entry name" value="PheA/TfdB_FAD_monoxygenase"/>
</dbReference>
<organism evidence="3 4">
    <name type="scientific">Streptomyces zhihengii</name>
    <dbReference type="NCBI Taxonomy" id="1818004"/>
    <lineage>
        <taxon>Bacteria</taxon>
        <taxon>Bacillati</taxon>
        <taxon>Actinomycetota</taxon>
        <taxon>Actinomycetes</taxon>
        <taxon>Kitasatosporales</taxon>
        <taxon>Streptomycetaceae</taxon>
        <taxon>Streptomyces</taxon>
    </lineage>
</organism>
<proteinExistence type="predicted"/>
<keyword evidence="4" id="KW-1185">Reference proteome</keyword>
<evidence type="ECO:0000313" key="4">
    <source>
        <dbReference type="Proteomes" id="UP000664109"/>
    </source>
</evidence>
<comment type="caution">
    <text evidence="3">The sequence shown here is derived from an EMBL/GenBank/DDBJ whole genome shotgun (WGS) entry which is preliminary data.</text>
</comment>
<reference evidence="3 4" key="1">
    <citation type="journal article" date="2016" name="Arch. Microbiol.">
        <title>Streptomyces zhihengii sp. nov., isolated from rhizospheric soil of Psammosilene tunicoides.</title>
        <authorList>
            <person name="Huang M.J."/>
            <person name="Fei J.J."/>
            <person name="Salam N."/>
            <person name="Kim C.J."/>
            <person name="Hozzein W.N."/>
            <person name="Xiao M."/>
            <person name="Huang H.Q."/>
            <person name="Li W.J."/>
        </authorList>
    </citation>
    <scope>NUCLEOTIDE SEQUENCE [LARGE SCALE GENOMIC DNA]</scope>
    <source>
        <strain evidence="3 4">YIM T102</strain>
    </source>
</reference>
<evidence type="ECO:0000259" key="2">
    <source>
        <dbReference type="Pfam" id="PF01494"/>
    </source>
</evidence>
<evidence type="ECO:0000256" key="1">
    <source>
        <dbReference type="ARBA" id="ARBA00023002"/>
    </source>
</evidence>
<dbReference type="InterPro" id="IPR036188">
    <property type="entry name" value="FAD/NAD-bd_sf"/>
</dbReference>
<dbReference type="PRINTS" id="PR00420">
    <property type="entry name" value="RNGMNOXGNASE"/>
</dbReference>
<sequence length="545" mass="59437">MSASGVSAPWWPDDEADLLVVGYGPVGQVLANLMAERGRRVIVVERHAKPYTMPRAVAFDGEAARILAAAGVADHLASVGEPSGDYMWRNGEGEDLLYIGAAEEHGRNGWPESTSMYQPGLEDALIARGKQLPQLTVLRGYEAVELTESDDGVGLTVEATNGIRRRLRGRWIVGCDGANSFVRQRIGGGTRDLNFHHEWLICDLVLHDRREFRPNNLQICDPRRPRTQVSAGPGHRRWEFMLLPGERKQDMDTRETAWRLLSLCGITPDDGVMERHAVYTFQASTAQQWRRGRLLIAGDAAHLMPPFAGQGMSSGFRDAANLVWKLDLEMTGLADESLLDSYPTERRAHVQHAINMSVNLGKVICQTDPKAAADRDEVMIAARERKLARPQQSPFQPLTKGLLLRDDRGRRLPGSGDQVPQPVVSHGVVRGLFDEVVGRGFVLVSRDDPETFLSADQRAFLRGLGARTVRLLPAGTPAGSAPQGAVVDAEGTFGAYLDGIGARTVLVRPDTYVFGAAGTAEEAGRLVEALREQLTARTAVPAAAG</sequence>
<keyword evidence="1" id="KW-0560">Oxidoreductase</keyword>
<dbReference type="RefSeq" id="WP_205372949.1">
    <property type="nucleotide sequence ID" value="NZ_JAFEJA010000001.1"/>
</dbReference>
<dbReference type="Gene3D" id="3.30.70.2450">
    <property type="match status" value="1"/>
</dbReference>
<dbReference type="SUPFAM" id="SSF51905">
    <property type="entry name" value="FAD/NAD(P)-binding domain"/>
    <property type="match status" value="1"/>
</dbReference>
<evidence type="ECO:0000313" key="3">
    <source>
        <dbReference type="EMBL" id="MBM9618708.1"/>
    </source>
</evidence>
<accession>A0ABS2UNS0</accession>
<gene>
    <name evidence="3" type="ORF">JE024_08075</name>
</gene>
<dbReference type="EMBL" id="JAFEJA010000001">
    <property type="protein sequence ID" value="MBM9618708.1"/>
    <property type="molecule type" value="Genomic_DNA"/>
</dbReference>
<dbReference type="Pfam" id="PF01494">
    <property type="entry name" value="FAD_binding_3"/>
    <property type="match status" value="1"/>
</dbReference>
<dbReference type="InterPro" id="IPR002938">
    <property type="entry name" value="FAD-bd"/>
</dbReference>
<dbReference type="PANTHER" id="PTHR43476">
    <property type="entry name" value="3-(3-HYDROXY-PHENYL)PROPIONATE/3-HYDROXYCINNAMIC ACID HYDROXYLASE"/>
    <property type="match status" value="1"/>
</dbReference>
<dbReference type="NCBIfam" id="NF004829">
    <property type="entry name" value="PRK06183.1-3"/>
    <property type="match status" value="1"/>
</dbReference>